<dbReference type="GO" id="GO:0071555">
    <property type="term" value="P:cell wall organization"/>
    <property type="evidence" value="ECO:0007669"/>
    <property type="project" value="UniProtKB-KW"/>
</dbReference>
<dbReference type="GO" id="GO:0000272">
    <property type="term" value="P:polysaccharide catabolic process"/>
    <property type="evidence" value="ECO:0007669"/>
    <property type="project" value="UniProtKB-KW"/>
</dbReference>
<keyword evidence="6 16" id="KW-0378">Hydrolase</keyword>
<dbReference type="GO" id="GO:0042973">
    <property type="term" value="F:glucan endo-1,3-beta-D-glucosidase activity"/>
    <property type="evidence" value="ECO:0007669"/>
    <property type="project" value="UniProtKB-EC"/>
</dbReference>
<dbReference type="GO" id="GO:0009986">
    <property type="term" value="C:cell surface"/>
    <property type="evidence" value="ECO:0007669"/>
    <property type="project" value="TreeGrafter"/>
</dbReference>
<dbReference type="GO" id="GO:0005886">
    <property type="term" value="C:plasma membrane"/>
    <property type="evidence" value="ECO:0007669"/>
    <property type="project" value="UniProtKB-SubCell"/>
</dbReference>
<comment type="catalytic activity">
    <reaction evidence="1">
        <text>Hydrolysis of (1-&gt;3)-beta-D-glucosidic linkages in (1-&gt;3)-beta-D-glucans.</text>
        <dbReference type="EC" id="3.2.1.39"/>
    </reaction>
</comment>
<evidence type="ECO:0000256" key="4">
    <source>
        <dbReference type="ARBA" id="ARBA00012780"/>
    </source>
</evidence>
<evidence type="ECO:0000256" key="14">
    <source>
        <dbReference type="ARBA" id="ARBA00043078"/>
    </source>
</evidence>
<evidence type="ECO:0000313" key="17">
    <source>
        <dbReference type="Proteomes" id="UP000077266"/>
    </source>
</evidence>
<dbReference type="OrthoDB" id="77201at2759"/>
<keyword evidence="11" id="KW-0624">Polysaccharide degradation</keyword>
<comment type="subcellular location">
    <subcellularLocation>
        <location evidence="2">Cell membrane</location>
        <topology evidence="2">Single-pass type II membrane protein</topology>
    </subcellularLocation>
</comment>
<dbReference type="GO" id="GO:0009277">
    <property type="term" value="C:fungal-type cell wall"/>
    <property type="evidence" value="ECO:0007669"/>
    <property type="project" value="TreeGrafter"/>
</dbReference>
<evidence type="ECO:0000256" key="7">
    <source>
        <dbReference type="ARBA" id="ARBA00023136"/>
    </source>
</evidence>
<dbReference type="AlphaFoldDB" id="A0A165I2J8"/>
<dbReference type="InParanoid" id="A0A165I2J8"/>
<sequence length="366" mass="40141">MRFLYPALAAFTLMIAGALADADAPADIDDTAALSNVTDTDTGAASLVSNAQPSCFPAIGFHPPKGRAPSIPAYRWWCSRSSEYAFLGFSYSVDDCPSKARMTKDFTSMRSMYKARYVRIYSVCEGNNRFYDDVVAAAYGAGIGVYAMVWFGFNGPNDHSWEGRLSGLVNTITHNRLASYVIRSVAIGSEALFDGVITGPKLAASIKNTQAKLRWLGIEVTTSDMAYKLAANTNVLGAADHLQLNVLPFFAQSATYGNSTNAKAQVLRELGQMRDATRSRKKIVMTQTGWPSNEFVWKANAAHAEASLHSEQKYYDMLDGQCWTFKTFPKGGVGWFAQIWEDNTLPGWGIVKNGVPKFVFKPKISC</sequence>
<dbReference type="SUPFAM" id="SSF51445">
    <property type="entry name" value="(Trans)glycosidases"/>
    <property type="match status" value="1"/>
</dbReference>
<evidence type="ECO:0000256" key="12">
    <source>
        <dbReference type="ARBA" id="ARBA00037649"/>
    </source>
</evidence>
<proteinExistence type="inferred from homology"/>
<evidence type="ECO:0000256" key="3">
    <source>
        <dbReference type="ARBA" id="ARBA00008773"/>
    </source>
</evidence>
<evidence type="ECO:0000256" key="6">
    <source>
        <dbReference type="ARBA" id="ARBA00022801"/>
    </source>
</evidence>
<dbReference type="PANTHER" id="PTHR16631">
    <property type="entry name" value="GLUCAN 1,3-BETA-GLUCOSIDASE"/>
    <property type="match status" value="1"/>
</dbReference>
<organism evidence="16 17">
    <name type="scientific">Exidia glandulosa HHB12029</name>
    <dbReference type="NCBI Taxonomy" id="1314781"/>
    <lineage>
        <taxon>Eukaryota</taxon>
        <taxon>Fungi</taxon>
        <taxon>Dikarya</taxon>
        <taxon>Basidiomycota</taxon>
        <taxon>Agaricomycotina</taxon>
        <taxon>Agaricomycetes</taxon>
        <taxon>Auriculariales</taxon>
        <taxon>Exidiaceae</taxon>
        <taxon>Exidia</taxon>
    </lineage>
</organism>
<dbReference type="GO" id="GO:0005576">
    <property type="term" value="C:extracellular region"/>
    <property type="evidence" value="ECO:0007669"/>
    <property type="project" value="TreeGrafter"/>
</dbReference>
<keyword evidence="15" id="KW-0732">Signal</keyword>
<evidence type="ECO:0000256" key="2">
    <source>
        <dbReference type="ARBA" id="ARBA00004401"/>
    </source>
</evidence>
<keyword evidence="7" id="KW-0472">Membrane</keyword>
<evidence type="ECO:0000256" key="11">
    <source>
        <dbReference type="ARBA" id="ARBA00023326"/>
    </source>
</evidence>
<dbReference type="EMBL" id="KV426001">
    <property type="protein sequence ID" value="KZV92806.1"/>
    <property type="molecule type" value="Genomic_DNA"/>
</dbReference>
<reference evidence="16 17" key="1">
    <citation type="journal article" date="2016" name="Mol. Biol. Evol.">
        <title>Comparative Genomics of Early-Diverging Mushroom-Forming Fungi Provides Insights into the Origins of Lignocellulose Decay Capabilities.</title>
        <authorList>
            <person name="Nagy L.G."/>
            <person name="Riley R."/>
            <person name="Tritt A."/>
            <person name="Adam C."/>
            <person name="Daum C."/>
            <person name="Floudas D."/>
            <person name="Sun H."/>
            <person name="Yadav J.S."/>
            <person name="Pangilinan J."/>
            <person name="Larsson K.H."/>
            <person name="Matsuura K."/>
            <person name="Barry K."/>
            <person name="Labutti K."/>
            <person name="Kuo R."/>
            <person name="Ohm R.A."/>
            <person name="Bhattacharya S.S."/>
            <person name="Shirouzu T."/>
            <person name="Yoshinaga Y."/>
            <person name="Martin F.M."/>
            <person name="Grigoriev I.V."/>
            <person name="Hibbett D.S."/>
        </authorList>
    </citation>
    <scope>NUCLEOTIDE SEQUENCE [LARGE SCALE GENOMIC DNA]</scope>
    <source>
        <strain evidence="16 17">HHB12029</strain>
    </source>
</reference>
<keyword evidence="17" id="KW-1185">Reference proteome</keyword>
<evidence type="ECO:0000256" key="5">
    <source>
        <dbReference type="ARBA" id="ARBA00022475"/>
    </source>
</evidence>
<dbReference type="InterPro" id="IPR017853">
    <property type="entry name" value="GH"/>
</dbReference>
<protein>
    <recommendedName>
        <fullName evidence="4">glucan endo-1,3-beta-D-glucosidase</fullName>
        <ecNumber evidence="4">3.2.1.39</ecNumber>
    </recommendedName>
    <alternativeName>
        <fullName evidence="14">Endo-1,3-beta-glucanase btgC</fullName>
    </alternativeName>
    <alternativeName>
        <fullName evidence="13">Laminarinase btgC</fullName>
    </alternativeName>
</protein>
<accession>A0A165I2J8</accession>
<feature type="chain" id="PRO_5007859024" description="glucan endo-1,3-beta-D-glucosidase" evidence="15">
    <location>
        <begin position="21"/>
        <end position="366"/>
    </location>
</feature>
<evidence type="ECO:0000256" key="1">
    <source>
        <dbReference type="ARBA" id="ARBA00000382"/>
    </source>
</evidence>
<evidence type="ECO:0000256" key="15">
    <source>
        <dbReference type="SAM" id="SignalP"/>
    </source>
</evidence>
<dbReference type="InterPro" id="IPR050732">
    <property type="entry name" value="Beta-glucan_modifiers"/>
</dbReference>
<evidence type="ECO:0000256" key="8">
    <source>
        <dbReference type="ARBA" id="ARBA00023180"/>
    </source>
</evidence>
<dbReference type="PANTHER" id="PTHR16631:SF17">
    <property type="entry name" value="GLUCAN ENDO-1,3-BETA-GLUCOSIDASE BTGC"/>
    <property type="match status" value="1"/>
</dbReference>
<keyword evidence="5" id="KW-1003">Cell membrane</keyword>
<keyword evidence="8" id="KW-0325">Glycoprotein</keyword>
<feature type="signal peptide" evidence="15">
    <location>
        <begin position="1"/>
        <end position="20"/>
    </location>
</feature>
<evidence type="ECO:0000256" key="10">
    <source>
        <dbReference type="ARBA" id="ARBA00023316"/>
    </source>
</evidence>
<evidence type="ECO:0000256" key="9">
    <source>
        <dbReference type="ARBA" id="ARBA00023277"/>
    </source>
</evidence>
<evidence type="ECO:0000313" key="16">
    <source>
        <dbReference type="EMBL" id="KZV92806.1"/>
    </source>
</evidence>
<name>A0A165I2J8_EXIGL</name>
<dbReference type="Proteomes" id="UP000077266">
    <property type="component" value="Unassembled WGS sequence"/>
</dbReference>
<evidence type="ECO:0000256" key="13">
    <source>
        <dbReference type="ARBA" id="ARBA00042373"/>
    </source>
</evidence>
<keyword evidence="10" id="KW-0961">Cell wall biogenesis/degradation</keyword>
<keyword evidence="9" id="KW-0119">Carbohydrate metabolism</keyword>
<comment type="function">
    <text evidence="12">Glucanases play a role in cell expansion during growth, in cell-cell fusion during mating, and in spore release during sporulation. This enzyme may be involved in beta-glucan degradation. Active on laminarin and lichenan.</text>
</comment>
<comment type="similarity">
    <text evidence="3">Belongs to the glycosyl hydrolase 17 family.</text>
</comment>
<gene>
    <name evidence="16" type="ORF">EXIGLDRAFT_768635</name>
</gene>
<dbReference type="EC" id="3.2.1.39" evidence="4"/>